<protein>
    <recommendedName>
        <fullName evidence="2">RNase III domain-containing protein</fullName>
    </recommendedName>
</protein>
<dbReference type="Proteomes" id="UP001163046">
    <property type="component" value="Unassembled WGS sequence"/>
</dbReference>
<dbReference type="GO" id="GO:0003723">
    <property type="term" value="F:RNA binding"/>
    <property type="evidence" value="ECO:0007669"/>
    <property type="project" value="InterPro"/>
</dbReference>
<gene>
    <name evidence="3" type="ORF">OS493_024621</name>
</gene>
<comment type="caution">
    <text evidence="3">The sequence shown here is derived from an EMBL/GenBank/DDBJ whole genome shotgun (WGS) entry which is preliminary data.</text>
</comment>
<keyword evidence="1" id="KW-0378">Hydrolase</keyword>
<accession>A0A9X0D282</accession>
<dbReference type="Pfam" id="PF20932">
    <property type="entry name" value="Dicer_dsRBD"/>
    <property type="match status" value="1"/>
</dbReference>
<dbReference type="Gene3D" id="1.10.1520.10">
    <property type="entry name" value="Ribonuclease III domain"/>
    <property type="match status" value="1"/>
</dbReference>
<dbReference type="PANTHER" id="PTHR14950:SF37">
    <property type="entry name" value="ENDORIBONUCLEASE DICER"/>
    <property type="match status" value="1"/>
</dbReference>
<dbReference type="GO" id="GO:0004525">
    <property type="term" value="F:ribonuclease III activity"/>
    <property type="evidence" value="ECO:0007669"/>
    <property type="project" value="InterPro"/>
</dbReference>
<dbReference type="SUPFAM" id="SSF69065">
    <property type="entry name" value="RNase III domain-like"/>
    <property type="match status" value="1"/>
</dbReference>
<dbReference type="PROSITE" id="PS50142">
    <property type="entry name" value="RNASE_3_2"/>
    <property type="match status" value="1"/>
</dbReference>
<keyword evidence="4" id="KW-1185">Reference proteome</keyword>
<dbReference type="GO" id="GO:0005634">
    <property type="term" value="C:nucleus"/>
    <property type="evidence" value="ECO:0007669"/>
    <property type="project" value="TreeGrafter"/>
</dbReference>
<dbReference type="EMBL" id="MU825892">
    <property type="protein sequence ID" value="KAJ7383936.1"/>
    <property type="molecule type" value="Genomic_DNA"/>
</dbReference>
<dbReference type="InterPro" id="IPR036389">
    <property type="entry name" value="RNase_III_sf"/>
</dbReference>
<evidence type="ECO:0000313" key="3">
    <source>
        <dbReference type="EMBL" id="KAJ7383936.1"/>
    </source>
</evidence>
<dbReference type="GO" id="GO:0031054">
    <property type="term" value="P:pre-miRNA processing"/>
    <property type="evidence" value="ECO:0007669"/>
    <property type="project" value="InterPro"/>
</dbReference>
<dbReference type="OrthoDB" id="2392202at2759"/>
<organism evidence="3 4">
    <name type="scientific">Desmophyllum pertusum</name>
    <dbReference type="NCBI Taxonomy" id="174260"/>
    <lineage>
        <taxon>Eukaryota</taxon>
        <taxon>Metazoa</taxon>
        <taxon>Cnidaria</taxon>
        <taxon>Anthozoa</taxon>
        <taxon>Hexacorallia</taxon>
        <taxon>Scleractinia</taxon>
        <taxon>Caryophylliina</taxon>
        <taxon>Caryophylliidae</taxon>
        <taxon>Desmophyllum</taxon>
    </lineage>
</organism>
<evidence type="ECO:0000259" key="2">
    <source>
        <dbReference type="PROSITE" id="PS50142"/>
    </source>
</evidence>
<dbReference type="CDD" id="cd00593">
    <property type="entry name" value="RIBOc"/>
    <property type="match status" value="1"/>
</dbReference>
<dbReference type="InterPro" id="IPR000999">
    <property type="entry name" value="RNase_III_dom"/>
</dbReference>
<dbReference type="GO" id="GO:0004530">
    <property type="term" value="F:deoxyribonuclease I activity"/>
    <property type="evidence" value="ECO:0007669"/>
    <property type="project" value="TreeGrafter"/>
</dbReference>
<evidence type="ECO:0000256" key="1">
    <source>
        <dbReference type="ARBA" id="ARBA00022801"/>
    </source>
</evidence>
<name>A0A9X0D282_9CNID</name>
<dbReference type="GO" id="GO:0030422">
    <property type="term" value="P:siRNA processing"/>
    <property type="evidence" value="ECO:0007669"/>
    <property type="project" value="InterPro"/>
</dbReference>
<dbReference type="AlphaFoldDB" id="A0A9X0D282"/>
<dbReference type="GO" id="GO:0005737">
    <property type="term" value="C:cytoplasm"/>
    <property type="evidence" value="ECO:0007669"/>
    <property type="project" value="TreeGrafter"/>
</dbReference>
<dbReference type="GO" id="GO:0006309">
    <property type="term" value="P:apoptotic DNA fragmentation"/>
    <property type="evidence" value="ECO:0007669"/>
    <property type="project" value="TreeGrafter"/>
</dbReference>
<sequence>MRGNVITLKTVTTDPFIIVSQEDGEGIEAPKVLGDIFESVAGAVFLDSGMDLTKIWGVYYRMMKPYIDHYSVNIPLNPIRRVFEKDDKAVFGTCGDMCACAICVRVRYVRVRHVWR</sequence>
<dbReference type="InterPro" id="IPR044441">
    <property type="entry name" value="DICER_DSRM"/>
</dbReference>
<evidence type="ECO:0000313" key="4">
    <source>
        <dbReference type="Proteomes" id="UP001163046"/>
    </source>
</evidence>
<feature type="domain" description="RNase III" evidence="2">
    <location>
        <begin position="26"/>
        <end position="49"/>
    </location>
</feature>
<proteinExistence type="predicted"/>
<reference evidence="3" key="1">
    <citation type="submission" date="2023-01" db="EMBL/GenBank/DDBJ databases">
        <title>Genome assembly of the deep-sea coral Lophelia pertusa.</title>
        <authorList>
            <person name="Herrera S."/>
            <person name="Cordes E."/>
        </authorList>
    </citation>
    <scope>NUCLEOTIDE SEQUENCE</scope>
    <source>
        <strain evidence="3">USNM1676648</strain>
        <tissue evidence="3">Polyp</tissue>
    </source>
</reference>
<dbReference type="PANTHER" id="PTHR14950">
    <property type="entry name" value="DICER-RELATED"/>
    <property type="match status" value="1"/>
</dbReference>